<dbReference type="Pfam" id="PF11984">
    <property type="entry name" value="DUF3485"/>
    <property type="match status" value="1"/>
</dbReference>
<comment type="subcellular location">
    <subcellularLocation>
        <location evidence="1">Cell membrane</location>
        <topology evidence="1">Multi-pass membrane protein</topology>
    </subcellularLocation>
</comment>
<keyword evidence="6 8" id="KW-1133">Transmembrane helix</keyword>
<evidence type="ECO:0000256" key="3">
    <source>
        <dbReference type="ARBA" id="ARBA00022670"/>
    </source>
</evidence>
<feature type="transmembrane region" description="Helical" evidence="8">
    <location>
        <begin position="128"/>
        <end position="146"/>
    </location>
</feature>
<dbReference type="Proteomes" id="UP000553343">
    <property type="component" value="Unassembled WGS sequence"/>
</dbReference>
<keyword evidence="5 10" id="KW-0378">Hydrolase</keyword>
<dbReference type="GO" id="GO:0008233">
    <property type="term" value="F:peptidase activity"/>
    <property type="evidence" value="ECO:0007669"/>
    <property type="project" value="UniProtKB-KW"/>
</dbReference>
<evidence type="ECO:0000256" key="5">
    <source>
        <dbReference type="ARBA" id="ARBA00022801"/>
    </source>
</evidence>
<feature type="transmembrane region" description="Helical" evidence="8">
    <location>
        <begin position="12"/>
        <end position="34"/>
    </location>
</feature>
<protein>
    <submittedName>
        <fullName evidence="10">VPLPA-CTERM-specific exosortase XrtD</fullName>
        <ecNumber evidence="10">3.4.22.-</ecNumber>
    </submittedName>
</protein>
<evidence type="ECO:0000256" key="1">
    <source>
        <dbReference type="ARBA" id="ARBA00004651"/>
    </source>
</evidence>
<sequence>MSSSENLSIRPFYLKTDFLILTGLYGLLLLALYYSSLQWLVLRDWVKDDYSHCILIPFIIGYLVWEKHRLIDTAVSRPSKKGFYLFIPGLCLFWLGELAGEYFTSYFSLWMLVFGLCWIHLGWKKLKIVLFPMIFSLSMFPLPNFINNRITLELKLLSSKIGVMMMQVYGMSAYREGNVIDLGFTRLQVVDACSGLRYLFPMIVLSILVVYFYPAKFWKRAIVVASSIPLTIFSNSLRIALTGILSQRFGAKVTEGFFHDFEGLMIFMFTLGVLLFEIWILKLIFPEPKHRKSDKVEGEEQEKVEEEAAQGKVSFLRTPQFIVSIVLLVITLGLSQGIEFREAIPMTKSFDKFPKKIKEWEGDRQLMELRFIEELDLTDYFMADYKNDSGKAVNFYVAYYESQRKGESIHSPASCLPGGGWRFKQAGVKKISLEDGTVFPAKRALIEKAPVTQLSYYWFPFRGRILTNAYQMKIYNFWDALTRQRTDGALVRVITLIYGNETIEDAERRIQDFISDVQPVLRTYLPE</sequence>
<comment type="caution">
    <text evidence="10">The sequence shown here is derived from an EMBL/GenBank/DDBJ whole genome shotgun (WGS) entry which is preliminary data.</text>
</comment>
<dbReference type="NCBIfam" id="TIGR02914">
    <property type="entry name" value="EpsI_fam"/>
    <property type="match status" value="1"/>
</dbReference>
<feature type="transmembrane region" description="Helical" evidence="8">
    <location>
        <begin position="81"/>
        <end position="96"/>
    </location>
</feature>
<dbReference type="InterPro" id="IPR013426">
    <property type="entry name" value="EpsH-like"/>
</dbReference>
<dbReference type="RefSeq" id="WP_178365153.1">
    <property type="nucleotide sequence ID" value="NZ_JACADJ010000003.1"/>
</dbReference>
<feature type="transmembrane region" description="Helical" evidence="8">
    <location>
        <begin position="195"/>
        <end position="214"/>
    </location>
</feature>
<dbReference type="NCBIfam" id="TIGR02602">
    <property type="entry name" value="8TM_EpsH"/>
    <property type="match status" value="1"/>
</dbReference>
<dbReference type="EMBL" id="JACADJ010000003">
    <property type="protein sequence ID" value="NWH03699.1"/>
    <property type="molecule type" value="Genomic_DNA"/>
</dbReference>
<proteinExistence type="predicted"/>
<keyword evidence="11" id="KW-1185">Reference proteome</keyword>
<keyword evidence="3" id="KW-0645">Protease</keyword>
<evidence type="ECO:0000256" key="2">
    <source>
        <dbReference type="ARBA" id="ARBA00022475"/>
    </source>
</evidence>
<evidence type="ECO:0000256" key="7">
    <source>
        <dbReference type="ARBA" id="ARBA00023136"/>
    </source>
</evidence>
<keyword evidence="2" id="KW-1003">Cell membrane</keyword>
<dbReference type="NCBIfam" id="TIGR04152">
    <property type="entry name" value="exosort_VPLPA"/>
    <property type="match status" value="1"/>
</dbReference>
<evidence type="ECO:0000313" key="11">
    <source>
        <dbReference type="Proteomes" id="UP000553343"/>
    </source>
</evidence>
<dbReference type="GO" id="GO:0005886">
    <property type="term" value="C:plasma membrane"/>
    <property type="evidence" value="ECO:0007669"/>
    <property type="project" value="UniProtKB-SubCell"/>
</dbReference>
<dbReference type="InterPro" id="IPR026392">
    <property type="entry name" value="Exo/Archaeosortase_dom"/>
</dbReference>
<feature type="domain" description="Methanolan biosynthesis EpsI" evidence="9">
    <location>
        <begin position="324"/>
        <end position="524"/>
    </location>
</feature>
<organism evidence="10 11">
    <name type="scientific">Desulfobacter latus</name>
    <dbReference type="NCBI Taxonomy" id="2292"/>
    <lineage>
        <taxon>Bacteria</taxon>
        <taxon>Pseudomonadati</taxon>
        <taxon>Thermodesulfobacteriota</taxon>
        <taxon>Desulfobacteria</taxon>
        <taxon>Desulfobacterales</taxon>
        <taxon>Desulfobacteraceae</taxon>
        <taxon>Desulfobacter</taxon>
    </lineage>
</organism>
<dbReference type="InterPro" id="IPR026491">
    <property type="entry name" value="ExosortD_VPLPA"/>
</dbReference>
<dbReference type="InterPro" id="IPR019127">
    <property type="entry name" value="Exosortase"/>
</dbReference>
<feature type="transmembrane region" description="Helical" evidence="8">
    <location>
        <begin position="221"/>
        <end position="244"/>
    </location>
</feature>
<gene>
    <name evidence="10" type="primary">xrtD</name>
    <name evidence="10" type="ORF">HXW94_01585</name>
</gene>
<dbReference type="AlphaFoldDB" id="A0A850SRB5"/>
<evidence type="ECO:0000256" key="4">
    <source>
        <dbReference type="ARBA" id="ARBA00022692"/>
    </source>
</evidence>
<accession>A0A850SRB5</accession>
<evidence type="ECO:0000256" key="8">
    <source>
        <dbReference type="SAM" id="Phobius"/>
    </source>
</evidence>
<evidence type="ECO:0000259" key="9">
    <source>
        <dbReference type="Pfam" id="PF11984"/>
    </source>
</evidence>
<feature type="transmembrane region" description="Helical" evidence="8">
    <location>
        <begin position="102"/>
        <end position="121"/>
    </location>
</feature>
<dbReference type="EC" id="3.4.22.-" evidence="10"/>
<dbReference type="GO" id="GO:0006508">
    <property type="term" value="P:proteolysis"/>
    <property type="evidence" value="ECO:0007669"/>
    <property type="project" value="UniProtKB-KW"/>
</dbReference>
<feature type="transmembrane region" description="Helical" evidence="8">
    <location>
        <begin position="321"/>
        <end position="338"/>
    </location>
</feature>
<evidence type="ECO:0000313" key="10">
    <source>
        <dbReference type="EMBL" id="NWH03699.1"/>
    </source>
</evidence>
<keyword evidence="7 8" id="KW-0472">Membrane</keyword>
<dbReference type="InterPro" id="IPR014263">
    <property type="entry name" value="Methanolan_biosynth_EpsI"/>
</dbReference>
<dbReference type="Pfam" id="PF09721">
    <property type="entry name" value="Exosortase_EpsH"/>
    <property type="match status" value="1"/>
</dbReference>
<name>A0A850SRB5_9BACT</name>
<reference evidence="10 11" key="1">
    <citation type="submission" date="2020-06" db="EMBL/GenBank/DDBJ databases">
        <title>High-quality draft genome of sulfate reducer Desulfobacter latus type strain AcrS2 isolated from marine sediment.</title>
        <authorList>
            <person name="Hoppe M."/>
            <person name="Larsen C.K."/>
            <person name="Marshall I.P.G."/>
            <person name="Schramm A."/>
            <person name="Marietou A.G."/>
        </authorList>
    </citation>
    <scope>NUCLEOTIDE SEQUENCE [LARGE SCALE GENOMIC DNA]</scope>
    <source>
        <strain evidence="10 11">AcRS2</strain>
    </source>
</reference>
<feature type="transmembrane region" description="Helical" evidence="8">
    <location>
        <begin position="264"/>
        <end position="285"/>
    </location>
</feature>
<evidence type="ECO:0000256" key="6">
    <source>
        <dbReference type="ARBA" id="ARBA00022989"/>
    </source>
</evidence>
<dbReference type="NCBIfam" id="TIGR04178">
    <property type="entry name" value="exo_archaeo"/>
    <property type="match status" value="1"/>
</dbReference>
<keyword evidence="4 8" id="KW-0812">Transmembrane</keyword>